<reference evidence="2 3" key="1">
    <citation type="submission" date="2024-08" db="EMBL/GenBank/DDBJ databases">
        <authorList>
            <person name="Cucini C."/>
            <person name="Frati F."/>
        </authorList>
    </citation>
    <scope>NUCLEOTIDE SEQUENCE [LARGE SCALE GENOMIC DNA]</scope>
</reference>
<sequence length="194" mass="21558">MPLVLSGGANRMPSQGLQYRLSTGQIVTWQSPISLGARLSQPQRFQFLSRLIQFPQVLRQQQQQQPALKFFRNPNQVNYHQLHYSNCGNQPGVQRIYYIPQSSPGLSGGPAFAPVSYPIQQQQQQAAVNCTYFEDPSSQRPLQTRSPQMGVEFGRLPEVPVTSLAPRPAPPFTSKSSASAPPPPPPPSRNFSFK</sequence>
<name>A0ABP1R454_9HEXA</name>
<evidence type="ECO:0000313" key="2">
    <source>
        <dbReference type="EMBL" id="CAL8119525.1"/>
    </source>
</evidence>
<protein>
    <submittedName>
        <fullName evidence="2">Uncharacterized protein</fullName>
    </submittedName>
</protein>
<proteinExistence type="predicted"/>
<dbReference type="EMBL" id="CAXLJM020000060">
    <property type="protein sequence ID" value="CAL8119525.1"/>
    <property type="molecule type" value="Genomic_DNA"/>
</dbReference>
<keyword evidence="3" id="KW-1185">Reference proteome</keyword>
<comment type="caution">
    <text evidence="2">The sequence shown here is derived from an EMBL/GenBank/DDBJ whole genome shotgun (WGS) entry which is preliminary data.</text>
</comment>
<feature type="region of interest" description="Disordered" evidence="1">
    <location>
        <begin position="135"/>
        <end position="194"/>
    </location>
</feature>
<evidence type="ECO:0000313" key="3">
    <source>
        <dbReference type="Proteomes" id="UP001642540"/>
    </source>
</evidence>
<organism evidence="2 3">
    <name type="scientific">Orchesella dallaii</name>
    <dbReference type="NCBI Taxonomy" id="48710"/>
    <lineage>
        <taxon>Eukaryota</taxon>
        <taxon>Metazoa</taxon>
        <taxon>Ecdysozoa</taxon>
        <taxon>Arthropoda</taxon>
        <taxon>Hexapoda</taxon>
        <taxon>Collembola</taxon>
        <taxon>Entomobryomorpha</taxon>
        <taxon>Entomobryoidea</taxon>
        <taxon>Orchesellidae</taxon>
        <taxon>Orchesellinae</taxon>
        <taxon>Orchesella</taxon>
    </lineage>
</organism>
<gene>
    <name evidence="2" type="ORF">ODALV1_LOCUS18593</name>
</gene>
<evidence type="ECO:0000256" key="1">
    <source>
        <dbReference type="SAM" id="MobiDB-lite"/>
    </source>
</evidence>
<feature type="compositionally biased region" description="Polar residues" evidence="1">
    <location>
        <begin position="136"/>
        <end position="147"/>
    </location>
</feature>
<dbReference type="Proteomes" id="UP001642540">
    <property type="component" value="Unassembled WGS sequence"/>
</dbReference>
<accession>A0ABP1R454</accession>